<dbReference type="Proteomes" id="UP000712281">
    <property type="component" value="Unassembled WGS sequence"/>
</dbReference>
<evidence type="ECO:0000313" key="4">
    <source>
        <dbReference type="Proteomes" id="UP000712281"/>
    </source>
</evidence>
<feature type="chain" id="PRO_5035931388" description="Gnk2-homologous domain-containing protein" evidence="2">
    <location>
        <begin position="27"/>
        <end position="128"/>
    </location>
</feature>
<evidence type="ECO:0000256" key="2">
    <source>
        <dbReference type="SAM" id="SignalP"/>
    </source>
</evidence>
<feature type="signal peptide" evidence="2">
    <location>
        <begin position="1"/>
        <end position="26"/>
    </location>
</feature>
<keyword evidence="2" id="KW-0732">Signal</keyword>
<sequence>MITIRPPNLLLLLLLLLLLPLPLINAVRAPPSVTLIGATEQLADQSCPPSVHATRNTAGNSFSTACLLRKSSYANVSLFVDGFFSFLEISSSLLLGCYLLLHEEISDKFLCCVCLEEYALESFVWNKL</sequence>
<evidence type="ECO:0000313" key="3">
    <source>
        <dbReference type="EMBL" id="KAF2597288.1"/>
    </source>
</evidence>
<protein>
    <recommendedName>
        <fullName evidence="5">Gnk2-homologous domain-containing protein</fullName>
    </recommendedName>
</protein>
<organism evidence="3 4">
    <name type="scientific">Brassica cretica</name>
    <name type="common">Mustard</name>
    <dbReference type="NCBI Taxonomy" id="69181"/>
    <lineage>
        <taxon>Eukaryota</taxon>
        <taxon>Viridiplantae</taxon>
        <taxon>Streptophyta</taxon>
        <taxon>Embryophyta</taxon>
        <taxon>Tracheophyta</taxon>
        <taxon>Spermatophyta</taxon>
        <taxon>Magnoliopsida</taxon>
        <taxon>eudicotyledons</taxon>
        <taxon>Gunneridae</taxon>
        <taxon>Pentapetalae</taxon>
        <taxon>rosids</taxon>
        <taxon>malvids</taxon>
        <taxon>Brassicales</taxon>
        <taxon>Brassicaceae</taxon>
        <taxon>Brassiceae</taxon>
        <taxon>Brassica</taxon>
    </lineage>
</organism>
<evidence type="ECO:0008006" key="5">
    <source>
        <dbReference type="Google" id="ProtNLM"/>
    </source>
</evidence>
<gene>
    <name evidence="3" type="ORF">F2Q68_00008794</name>
</gene>
<keyword evidence="1" id="KW-0812">Transmembrane</keyword>
<proteinExistence type="predicted"/>
<dbReference type="AlphaFoldDB" id="A0A8S9KVN4"/>
<keyword evidence="1" id="KW-0472">Membrane</keyword>
<dbReference type="EMBL" id="QGKW02000717">
    <property type="protein sequence ID" value="KAF2597288.1"/>
    <property type="molecule type" value="Genomic_DNA"/>
</dbReference>
<feature type="transmembrane region" description="Helical" evidence="1">
    <location>
        <begin position="78"/>
        <end position="101"/>
    </location>
</feature>
<evidence type="ECO:0000256" key="1">
    <source>
        <dbReference type="SAM" id="Phobius"/>
    </source>
</evidence>
<accession>A0A8S9KVN4</accession>
<comment type="caution">
    <text evidence="3">The sequence shown here is derived from an EMBL/GenBank/DDBJ whole genome shotgun (WGS) entry which is preliminary data.</text>
</comment>
<name>A0A8S9KVN4_BRACR</name>
<reference evidence="3" key="1">
    <citation type="submission" date="2019-12" db="EMBL/GenBank/DDBJ databases">
        <title>Genome sequencing and annotation of Brassica cretica.</title>
        <authorList>
            <person name="Studholme D.J."/>
            <person name="Sarris P.F."/>
        </authorList>
    </citation>
    <scope>NUCLEOTIDE SEQUENCE</scope>
    <source>
        <strain evidence="3">PFS-001/15</strain>
        <tissue evidence="3">Leaf</tissue>
    </source>
</reference>
<keyword evidence="1" id="KW-1133">Transmembrane helix</keyword>